<sequence>MFSSDHTALDAIHFCPSHVVEIISNKPQHNQSNRPISIGLVVRIPACHAGGRGSIPRSRALATSSGEHTGIFFCIFCTVPFAKTSCIFVQVHAFAQCELLGSFA</sequence>
<dbReference type="Proteomes" id="UP000756346">
    <property type="component" value="Unassembled WGS sequence"/>
</dbReference>
<gene>
    <name evidence="1" type="ORF">B0I36DRAFT_324814</name>
</gene>
<comment type="caution">
    <text evidence="1">The sequence shown here is derived from an EMBL/GenBank/DDBJ whole genome shotgun (WGS) entry which is preliminary data.</text>
</comment>
<name>A0A9P9BLV6_9PEZI</name>
<proteinExistence type="predicted"/>
<protein>
    <submittedName>
        <fullName evidence="1">Uncharacterized protein</fullName>
    </submittedName>
</protein>
<accession>A0A9P9BLV6</accession>
<reference evidence="1" key="1">
    <citation type="journal article" date="2021" name="Nat. Commun.">
        <title>Genetic determinants of endophytism in the Arabidopsis root mycobiome.</title>
        <authorList>
            <person name="Mesny F."/>
            <person name="Miyauchi S."/>
            <person name="Thiergart T."/>
            <person name="Pickel B."/>
            <person name="Atanasova L."/>
            <person name="Karlsson M."/>
            <person name="Huettel B."/>
            <person name="Barry K.W."/>
            <person name="Haridas S."/>
            <person name="Chen C."/>
            <person name="Bauer D."/>
            <person name="Andreopoulos W."/>
            <person name="Pangilinan J."/>
            <person name="LaButti K."/>
            <person name="Riley R."/>
            <person name="Lipzen A."/>
            <person name="Clum A."/>
            <person name="Drula E."/>
            <person name="Henrissat B."/>
            <person name="Kohler A."/>
            <person name="Grigoriev I.V."/>
            <person name="Martin F.M."/>
            <person name="Hacquard S."/>
        </authorList>
    </citation>
    <scope>NUCLEOTIDE SEQUENCE</scope>
    <source>
        <strain evidence="1">MPI-CAGE-CH-0230</strain>
    </source>
</reference>
<keyword evidence="2" id="KW-1185">Reference proteome</keyword>
<evidence type="ECO:0000313" key="2">
    <source>
        <dbReference type="Proteomes" id="UP000756346"/>
    </source>
</evidence>
<dbReference type="RefSeq" id="XP_046011276.1">
    <property type="nucleotide sequence ID" value="XM_046154164.1"/>
</dbReference>
<evidence type="ECO:0000313" key="1">
    <source>
        <dbReference type="EMBL" id="KAH7028988.1"/>
    </source>
</evidence>
<dbReference type="GeneID" id="70183710"/>
<dbReference type="EMBL" id="JAGTJQ010000006">
    <property type="protein sequence ID" value="KAH7028988.1"/>
    <property type="molecule type" value="Genomic_DNA"/>
</dbReference>
<dbReference type="AlphaFoldDB" id="A0A9P9BLV6"/>
<organism evidence="1 2">
    <name type="scientific">Microdochium trichocladiopsis</name>
    <dbReference type="NCBI Taxonomy" id="1682393"/>
    <lineage>
        <taxon>Eukaryota</taxon>
        <taxon>Fungi</taxon>
        <taxon>Dikarya</taxon>
        <taxon>Ascomycota</taxon>
        <taxon>Pezizomycotina</taxon>
        <taxon>Sordariomycetes</taxon>
        <taxon>Xylariomycetidae</taxon>
        <taxon>Xylariales</taxon>
        <taxon>Microdochiaceae</taxon>
        <taxon>Microdochium</taxon>
    </lineage>
</organism>